<protein>
    <submittedName>
        <fullName evidence="1">Glycosyl hydrolase</fullName>
    </submittedName>
</protein>
<name>A0ABV7YIV0_9ACTN</name>
<dbReference type="InterPro" id="IPR053161">
    <property type="entry name" value="Ulvan_degrading_GH"/>
</dbReference>
<dbReference type="SUPFAM" id="SSF49785">
    <property type="entry name" value="Galactose-binding domain-like"/>
    <property type="match status" value="1"/>
</dbReference>
<dbReference type="PANTHER" id="PTHR36848">
    <property type="entry name" value="DNA-BINDING PROTEIN (PUTATIVE SECRETED PROTEIN)-RELATED"/>
    <property type="match status" value="1"/>
</dbReference>
<dbReference type="Pfam" id="PF17132">
    <property type="entry name" value="Glyco_hydro_106"/>
    <property type="match status" value="2"/>
</dbReference>
<evidence type="ECO:0000313" key="2">
    <source>
        <dbReference type="Proteomes" id="UP001595699"/>
    </source>
</evidence>
<keyword evidence="1" id="KW-0378">Hydrolase</keyword>
<dbReference type="Proteomes" id="UP001595699">
    <property type="component" value="Unassembled WGS sequence"/>
</dbReference>
<gene>
    <name evidence="1" type="ORF">ACFOUW_29940</name>
</gene>
<comment type="caution">
    <text evidence="1">The sequence shown here is derived from an EMBL/GenBank/DDBJ whole genome shotgun (WGS) entry which is preliminary data.</text>
</comment>
<dbReference type="GO" id="GO:0016787">
    <property type="term" value="F:hydrolase activity"/>
    <property type="evidence" value="ECO:0007669"/>
    <property type="project" value="UniProtKB-KW"/>
</dbReference>
<dbReference type="EMBL" id="JBHRZH010000036">
    <property type="protein sequence ID" value="MFC3765091.1"/>
    <property type="molecule type" value="Genomic_DNA"/>
</dbReference>
<keyword evidence="2" id="KW-1185">Reference proteome</keyword>
<organism evidence="1 2">
    <name type="scientific">Tenggerimyces flavus</name>
    <dbReference type="NCBI Taxonomy" id="1708749"/>
    <lineage>
        <taxon>Bacteria</taxon>
        <taxon>Bacillati</taxon>
        <taxon>Actinomycetota</taxon>
        <taxon>Actinomycetes</taxon>
        <taxon>Propionibacteriales</taxon>
        <taxon>Nocardioidaceae</taxon>
        <taxon>Tenggerimyces</taxon>
    </lineage>
</organism>
<dbReference type="InterPro" id="IPR008979">
    <property type="entry name" value="Galactose-bd-like_sf"/>
</dbReference>
<dbReference type="Gene3D" id="2.60.120.260">
    <property type="entry name" value="Galactose-binding domain-like"/>
    <property type="match status" value="1"/>
</dbReference>
<reference evidence="2" key="1">
    <citation type="journal article" date="2019" name="Int. J. Syst. Evol. Microbiol.">
        <title>The Global Catalogue of Microorganisms (GCM) 10K type strain sequencing project: providing services to taxonomists for standard genome sequencing and annotation.</title>
        <authorList>
            <consortium name="The Broad Institute Genomics Platform"/>
            <consortium name="The Broad Institute Genome Sequencing Center for Infectious Disease"/>
            <person name="Wu L."/>
            <person name="Ma J."/>
        </authorList>
    </citation>
    <scope>NUCLEOTIDE SEQUENCE [LARGE SCALE GENOMIC DNA]</scope>
    <source>
        <strain evidence="2">CGMCC 4.7241</strain>
    </source>
</reference>
<evidence type="ECO:0000313" key="1">
    <source>
        <dbReference type="EMBL" id="MFC3765091.1"/>
    </source>
</evidence>
<dbReference type="PANTHER" id="PTHR36848:SF2">
    <property type="entry name" value="SECRETED PROTEIN"/>
    <property type="match status" value="1"/>
</dbReference>
<proteinExistence type="predicted"/>
<dbReference type="RefSeq" id="WP_205119192.1">
    <property type="nucleotide sequence ID" value="NZ_JAFBCM010000001.1"/>
</dbReference>
<sequence>MIDELRKTFQDPPADCRPMMRWWWFGPSVERDELTRELEAMHDAGLGGAEVAVVYPLSESTDRYLSKEFLADLRHAADEAQRLGLRFDVTLGSGWPFGGPHVTPDLAARKLHWDRQEVGLEAADLPAPQTWPDDELVAAYVGEGTAKETPTSFDQLPIVDGTIRVPAGTGPRVVLTAVSRLTGQHVKRAAAGAEGLALDHYSAAATANHIEAVCEPLVNAVGPERLGSVFCDSLEVYDADWTPNALAEFEERRGYDPRPRLWQVHVDNPEAPKLRADFYRTLTELLEENFLAPLQSWAAKKGVKFRLQGYGEPPATVSSYRFADIVEGEGWGWKDLPPTRWASSAAQLYGKQIVSSEVWTFVHAPSMRATPLDLQAELHEHLLCGVNHVIGHGWPYSPSNANGLGWIFYAAGALDDRNPWWPAMRPFAAYVQRLCWLLRQGERVSDVGIYVPARDVYAKMQPSQPKGIDLWRRTRDAIGFELTRSIREAGFDFDLFDDDAIGVLDDGRFPIVVVPGANDVAERLQARTPDVTIAPPRPAVGFVHRKIGDVDAYLVANTGPNVEEFQLTPRDTHQWIERWDPHTGDVLSRGATSIPLRLEAYEAAVLVAFDGDATPTEPTAPQAVHELDGDWTVRFGADPTPVTLPHRWEDDPVLEHYSGSATYATTVEHGEGEVWLDLGDTTPGEPAELGLLWHLAGPAYQAAAEPPVGVVAEVSLNGEKAGVLWAPPYRVRLYLRKGANELTIRVSNTGANGLAADVTVPAWAQAARERYGRRFTLQRLENAMDGVSSGLIAVPRLLVKK</sequence>
<accession>A0ABV7YIV0</accession>